<evidence type="ECO:0000313" key="2">
    <source>
        <dbReference type="EMBL" id="SDN71222.1"/>
    </source>
</evidence>
<evidence type="ECO:0000313" key="3">
    <source>
        <dbReference type="Proteomes" id="UP000242957"/>
    </source>
</evidence>
<accession>A0A1H0DM49</accession>
<dbReference type="OrthoDB" id="9801997at2"/>
<name>A0A1H0DM49_9PSED</name>
<dbReference type="PANTHER" id="PTHR34846:SF10">
    <property type="entry name" value="CYTOPLASMIC PROTEIN"/>
    <property type="match status" value="1"/>
</dbReference>
<reference evidence="3" key="1">
    <citation type="submission" date="2016-10" db="EMBL/GenBank/DDBJ databases">
        <authorList>
            <person name="Varghese N."/>
            <person name="Submissions S."/>
        </authorList>
    </citation>
    <scope>NUCLEOTIDE SEQUENCE [LARGE SCALE GENOMIC DNA]</scope>
    <source>
        <strain evidence="3">JCM 21621</strain>
    </source>
</reference>
<dbReference type="STRING" id="198616.SAMN05216193_104348"/>
<dbReference type="SUPFAM" id="SSF69118">
    <property type="entry name" value="AhpD-like"/>
    <property type="match status" value="1"/>
</dbReference>
<feature type="domain" description="Carboxymuconolactone decarboxylase-like" evidence="1">
    <location>
        <begin position="13"/>
        <end position="94"/>
    </location>
</feature>
<evidence type="ECO:0000259" key="1">
    <source>
        <dbReference type="Pfam" id="PF02627"/>
    </source>
</evidence>
<dbReference type="InterPro" id="IPR004675">
    <property type="entry name" value="AhpD_core"/>
</dbReference>
<keyword evidence="2" id="KW-0575">Peroxidase</keyword>
<proteinExistence type="predicted"/>
<dbReference type="NCBIfam" id="TIGR00778">
    <property type="entry name" value="ahpD_dom"/>
    <property type="match status" value="1"/>
</dbReference>
<dbReference type="GO" id="GO:0051920">
    <property type="term" value="F:peroxiredoxin activity"/>
    <property type="evidence" value="ECO:0007669"/>
    <property type="project" value="InterPro"/>
</dbReference>
<protein>
    <submittedName>
        <fullName evidence="2">Alkylhydroperoxidase AhpD family core domain-containing protein</fullName>
    </submittedName>
</protein>
<organism evidence="2 3">
    <name type="scientific">Pseudomonas jinjuensis</name>
    <dbReference type="NCBI Taxonomy" id="198616"/>
    <lineage>
        <taxon>Bacteria</taxon>
        <taxon>Pseudomonadati</taxon>
        <taxon>Pseudomonadota</taxon>
        <taxon>Gammaproteobacteria</taxon>
        <taxon>Pseudomonadales</taxon>
        <taxon>Pseudomonadaceae</taxon>
        <taxon>Pseudomonas</taxon>
    </lineage>
</organism>
<keyword evidence="3" id="KW-1185">Reference proteome</keyword>
<dbReference type="PANTHER" id="PTHR34846">
    <property type="entry name" value="4-CARBOXYMUCONOLACTONE DECARBOXYLASE FAMILY PROTEIN (AFU_ORTHOLOGUE AFUA_6G11590)"/>
    <property type="match status" value="1"/>
</dbReference>
<dbReference type="InterPro" id="IPR003779">
    <property type="entry name" value="CMD-like"/>
</dbReference>
<gene>
    <name evidence="2" type="ORF">SAMN05216193_104348</name>
</gene>
<dbReference type="Gene3D" id="1.20.1290.10">
    <property type="entry name" value="AhpD-like"/>
    <property type="match status" value="1"/>
</dbReference>
<dbReference type="AlphaFoldDB" id="A0A1H0DM49"/>
<dbReference type="Proteomes" id="UP000242957">
    <property type="component" value="Unassembled WGS sequence"/>
</dbReference>
<dbReference type="Pfam" id="PF02627">
    <property type="entry name" value="CMD"/>
    <property type="match status" value="1"/>
</dbReference>
<dbReference type="InterPro" id="IPR029032">
    <property type="entry name" value="AhpD-like"/>
</dbReference>
<dbReference type="RefSeq" id="WP_084314436.1">
    <property type="nucleotide sequence ID" value="NZ_FNIJ01000004.1"/>
</dbReference>
<sequence>MSSKRLNYYQAAPQAMKAMLGLEKAAAESVLPRSLRELVRIRASQINGCAYCVDMHGTDAAREGESLRRLMAVSTWKETPFFDERERAALLWTETLTLVATRHAPDEIYEQVAAVFTTQELAELTFVIAAINAWNRFGVGFAVQPEQEP</sequence>
<keyword evidence="2" id="KW-0560">Oxidoreductase</keyword>
<dbReference type="EMBL" id="FNIJ01000004">
    <property type="protein sequence ID" value="SDN71222.1"/>
    <property type="molecule type" value="Genomic_DNA"/>
</dbReference>